<evidence type="ECO:0000313" key="9">
    <source>
        <dbReference type="EMBL" id="KUK67186.1"/>
    </source>
</evidence>
<reference evidence="10" key="1">
    <citation type="journal article" date="2015" name="MBio">
        <title>Genome-resolved metagenomic analysis reveals roles for candidate phyla and other microbial community members in biogeochemical transformations in oil reservoirs.</title>
        <authorList>
            <person name="Hu P."/>
            <person name="Tom L."/>
            <person name="Singh A."/>
            <person name="Thomas B.C."/>
            <person name="Baker B.J."/>
            <person name="Piceno Y.M."/>
            <person name="Andersen G.L."/>
            <person name="Banfield J.F."/>
        </authorList>
    </citation>
    <scope>NUCLEOTIDE SEQUENCE [LARGE SCALE GENOMIC DNA]</scope>
    <source>
        <strain evidence="9">46_47</strain>
        <strain evidence="10">46_70</strain>
    </source>
</reference>
<reference evidence="11 12" key="2">
    <citation type="journal article" date="2015" name="MBio">
        <title>Genome-Resolved Metagenomic Analysis Reveals Roles for Candidate Phyla and Other Microbial Community Members in Biogeochemical Transformations in Oil Reservoirs.</title>
        <authorList>
            <person name="Hu P."/>
            <person name="Tom L."/>
            <person name="Singh A."/>
            <person name="Thomas B.C."/>
            <person name="Baker B.J."/>
            <person name="Piceno Y.M."/>
            <person name="Andersen G.L."/>
            <person name="Banfield J.F."/>
        </authorList>
    </citation>
    <scope>NUCLEOTIDE SEQUENCE [LARGE SCALE GENOMIC DNA]</scope>
</reference>
<dbReference type="Proteomes" id="UP000264215">
    <property type="component" value="Unassembled WGS sequence"/>
</dbReference>
<dbReference type="PIRSF" id="PIRSF001357">
    <property type="entry name" value="DeoC"/>
    <property type="match status" value="1"/>
</dbReference>
<feature type="active site" description="Proton donor/acceptor" evidence="7">
    <location>
        <position position="116"/>
    </location>
</feature>
<comment type="subcellular location">
    <subcellularLocation>
        <location evidence="7">Cytoplasm</location>
    </subcellularLocation>
</comment>
<comment type="function">
    <text evidence="6 7">Catalyzes a reversible aldol reaction between acetaldehyde and D-glyceraldehyde 3-phosphate to generate 2-deoxy-D-ribose 5-phosphate.</text>
</comment>
<dbReference type="Proteomes" id="UP000055014">
    <property type="component" value="Unassembled WGS sequence"/>
</dbReference>
<keyword evidence="4 7" id="KW-0704">Schiff base</keyword>
<dbReference type="PANTHER" id="PTHR10889">
    <property type="entry name" value="DEOXYRIBOSE-PHOSPHATE ALDOLASE"/>
    <property type="match status" value="1"/>
</dbReference>
<keyword evidence="3 7" id="KW-0456">Lyase</keyword>
<dbReference type="Pfam" id="PF01791">
    <property type="entry name" value="DeoC"/>
    <property type="match status" value="1"/>
</dbReference>
<evidence type="ECO:0000256" key="5">
    <source>
        <dbReference type="ARBA" id="ARBA00048791"/>
    </source>
</evidence>
<feature type="active site" description="Schiff-base intermediate with acetaldehyde" evidence="7">
    <location>
        <position position="178"/>
    </location>
</feature>
<dbReference type="GO" id="GO:0009264">
    <property type="term" value="P:deoxyribonucleotide catabolic process"/>
    <property type="evidence" value="ECO:0007669"/>
    <property type="project" value="UniProtKB-UniRule"/>
</dbReference>
<evidence type="ECO:0000256" key="3">
    <source>
        <dbReference type="ARBA" id="ARBA00023239"/>
    </source>
</evidence>
<gene>
    <name evidence="7 8" type="primary">deoC</name>
    <name evidence="8" type="ORF">DIT26_05630</name>
    <name evidence="9" type="ORF">XD86_0867</name>
    <name evidence="10" type="ORF">XE02_0820</name>
</gene>
<evidence type="ECO:0000313" key="8">
    <source>
        <dbReference type="EMBL" id="HCO70050.1"/>
    </source>
</evidence>
<dbReference type="EMBL" id="DQBS01000133">
    <property type="protein sequence ID" value="HCO70050.1"/>
    <property type="molecule type" value="Genomic_DNA"/>
</dbReference>
<evidence type="ECO:0000313" key="10">
    <source>
        <dbReference type="EMBL" id="KUK89893.1"/>
    </source>
</evidence>
<dbReference type="EMBL" id="LGGH01000121">
    <property type="protein sequence ID" value="KUK67186.1"/>
    <property type="molecule type" value="Genomic_DNA"/>
</dbReference>
<organism evidence="10 12">
    <name type="scientific">Mesotoga infera</name>
    <dbReference type="NCBI Taxonomy" id="1236046"/>
    <lineage>
        <taxon>Bacteria</taxon>
        <taxon>Thermotogati</taxon>
        <taxon>Thermotogota</taxon>
        <taxon>Thermotogae</taxon>
        <taxon>Kosmotogales</taxon>
        <taxon>Kosmotogaceae</taxon>
        <taxon>Mesotoga</taxon>
    </lineage>
</organism>
<dbReference type="Proteomes" id="UP000054260">
    <property type="component" value="Unassembled WGS sequence"/>
</dbReference>
<evidence type="ECO:0000313" key="13">
    <source>
        <dbReference type="Proteomes" id="UP000264215"/>
    </source>
</evidence>
<evidence type="ECO:0000313" key="12">
    <source>
        <dbReference type="Proteomes" id="UP000055014"/>
    </source>
</evidence>
<dbReference type="SUPFAM" id="SSF51569">
    <property type="entry name" value="Aldolase"/>
    <property type="match status" value="1"/>
</dbReference>
<evidence type="ECO:0000313" key="11">
    <source>
        <dbReference type="Proteomes" id="UP000054260"/>
    </source>
</evidence>
<dbReference type="EMBL" id="LGGW01000063">
    <property type="protein sequence ID" value="KUK89893.1"/>
    <property type="molecule type" value="Genomic_DNA"/>
</dbReference>
<dbReference type="PANTHER" id="PTHR10889:SF1">
    <property type="entry name" value="DEOXYRIBOSE-PHOSPHATE ALDOLASE"/>
    <property type="match status" value="1"/>
</dbReference>
<dbReference type="UniPathway" id="UPA00002">
    <property type="reaction ID" value="UER00468"/>
</dbReference>
<reference evidence="8 13" key="3">
    <citation type="journal article" date="2018" name="Nat. Biotechnol.">
        <title>A standardized bacterial taxonomy based on genome phylogeny substantially revises the tree of life.</title>
        <authorList>
            <person name="Parks D.H."/>
            <person name="Chuvochina M."/>
            <person name="Waite D.W."/>
            <person name="Rinke C."/>
            <person name="Skarshewski A."/>
            <person name="Chaumeil P.A."/>
            <person name="Hugenholtz P."/>
        </authorList>
    </citation>
    <scope>NUCLEOTIDE SEQUENCE [LARGE SCALE GENOMIC DNA]</scope>
    <source>
        <strain evidence="8">UBA9905</strain>
    </source>
</reference>
<evidence type="ECO:0000256" key="2">
    <source>
        <dbReference type="ARBA" id="ARBA00022490"/>
    </source>
</evidence>
<dbReference type="PATRIC" id="fig|1236046.5.peg.426"/>
<dbReference type="InterPro" id="IPR028581">
    <property type="entry name" value="DeoC_typeI"/>
</dbReference>
<dbReference type="InterPro" id="IPR002915">
    <property type="entry name" value="DeoC/FbaB/LacD_aldolase"/>
</dbReference>
<protein>
    <recommendedName>
        <fullName evidence="7">Deoxyribose-phosphate aldolase</fullName>
        <shortName evidence="7">DERA</shortName>
        <ecNumber evidence="7">4.1.2.4</ecNumber>
    </recommendedName>
    <alternativeName>
        <fullName evidence="7">2-deoxy-D-ribose 5-phosphate aldolase</fullName>
    </alternativeName>
    <alternativeName>
        <fullName evidence="7">Phosphodeoxyriboaldolase</fullName>
        <shortName evidence="7">Deoxyriboaldolase</shortName>
    </alternativeName>
</protein>
<dbReference type="NCBIfam" id="TIGR00126">
    <property type="entry name" value="deoC"/>
    <property type="match status" value="1"/>
</dbReference>
<evidence type="ECO:0000256" key="7">
    <source>
        <dbReference type="HAMAP-Rule" id="MF_00114"/>
    </source>
</evidence>
<evidence type="ECO:0000256" key="6">
    <source>
        <dbReference type="ARBA" id="ARBA00056337"/>
    </source>
</evidence>
<dbReference type="HAMAP" id="MF_00114">
    <property type="entry name" value="DeoC_type1"/>
    <property type="match status" value="1"/>
</dbReference>
<dbReference type="EC" id="4.1.2.4" evidence="7"/>
<name>A0A101I7R3_9BACT</name>
<evidence type="ECO:0000256" key="4">
    <source>
        <dbReference type="ARBA" id="ARBA00023270"/>
    </source>
</evidence>
<dbReference type="SMART" id="SM01133">
    <property type="entry name" value="DeoC"/>
    <property type="match status" value="1"/>
</dbReference>
<accession>A0A101I7R3</accession>
<dbReference type="CDD" id="cd00959">
    <property type="entry name" value="DeoC"/>
    <property type="match status" value="1"/>
</dbReference>
<dbReference type="GO" id="GO:0006018">
    <property type="term" value="P:2-deoxyribose 1-phosphate catabolic process"/>
    <property type="evidence" value="ECO:0007669"/>
    <property type="project" value="UniProtKB-UniRule"/>
</dbReference>
<feature type="active site" description="Proton donor/acceptor" evidence="7">
    <location>
        <position position="207"/>
    </location>
</feature>
<keyword evidence="2 7" id="KW-0963">Cytoplasm</keyword>
<comment type="caution">
    <text evidence="10">The sequence shown here is derived from an EMBL/GenBank/DDBJ whole genome shotgun (WGS) entry which is preliminary data.</text>
</comment>
<dbReference type="AlphaFoldDB" id="A0A101I7R3"/>
<evidence type="ECO:0000256" key="1">
    <source>
        <dbReference type="ARBA" id="ARBA00010936"/>
    </source>
</evidence>
<dbReference type="InterPro" id="IPR011343">
    <property type="entry name" value="DeoC"/>
</dbReference>
<dbReference type="Gene3D" id="3.20.20.70">
    <property type="entry name" value="Aldolase class I"/>
    <property type="match status" value="1"/>
</dbReference>
<comment type="similarity">
    <text evidence="1 7">Belongs to the DeoC/FbaB aldolase family. DeoC type 1 subfamily.</text>
</comment>
<dbReference type="GO" id="GO:0005737">
    <property type="term" value="C:cytoplasm"/>
    <property type="evidence" value="ECO:0007669"/>
    <property type="project" value="UniProtKB-SubCell"/>
</dbReference>
<dbReference type="GO" id="GO:0004139">
    <property type="term" value="F:deoxyribose-phosphate aldolase activity"/>
    <property type="evidence" value="ECO:0007669"/>
    <property type="project" value="UniProtKB-UniRule"/>
</dbReference>
<sequence>MLGALIVEEVRRYKEEYSPIRRELPEKLNIAKFIDHTLLKADATPEMVRRLCDEAIRFEFWSVCVNSGYLPIVNESLRGSSVKKTVVIAFPLGQASKEAKAFEASWAVDNGADELDMVMNVGLLKAGEYESVFDDLVKVVESGRGKPVKVIIETSLLNEEEKIAACVIARQSGAAFVKTSTGFSTGGATTNDVSLMKFVVGDTCRVKASGGVKSREDALKMIAAGANRIGTSSGIKIVSGESEDNRGGY</sequence>
<dbReference type="InterPro" id="IPR013785">
    <property type="entry name" value="Aldolase_TIM"/>
</dbReference>
<proteinExistence type="inferred from homology"/>
<comment type="pathway">
    <text evidence="7">Carbohydrate degradation; 2-deoxy-D-ribose 1-phosphate degradation; D-glyceraldehyde 3-phosphate and acetaldehyde from 2-deoxy-alpha-D-ribose 1-phosphate: step 2/2.</text>
</comment>
<dbReference type="FunFam" id="3.20.20.70:FF:000044">
    <property type="entry name" value="Deoxyribose-phosphate aldolase"/>
    <property type="match status" value="1"/>
</dbReference>
<comment type="catalytic activity">
    <reaction evidence="5 7">
        <text>2-deoxy-D-ribose 5-phosphate = D-glyceraldehyde 3-phosphate + acetaldehyde</text>
        <dbReference type="Rhea" id="RHEA:12821"/>
        <dbReference type="ChEBI" id="CHEBI:15343"/>
        <dbReference type="ChEBI" id="CHEBI:59776"/>
        <dbReference type="ChEBI" id="CHEBI:62877"/>
        <dbReference type="EC" id="4.1.2.4"/>
    </reaction>
</comment>
<dbReference type="GO" id="GO:0016052">
    <property type="term" value="P:carbohydrate catabolic process"/>
    <property type="evidence" value="ECO:0007669"/>
    <property type="project" value="TreeGrafter"/>
</dbReference>